<gene>
    <name evidence="1" type="ORF">A1359_06025</name>
</gene>
<dbReference type="AlphaFoldDB" id="A0A177NHP0"/>
<reference evidence="1 2" key="1">
    <citation type="submission" date="2016-03" db="EMBL/GenBank/DDBJ databases">
        <authorList>
            <person name="Ploux O."/>
        </authorList>
    </citation>
    <scope>NUCLEOTIDE SEQUENCE [LARGE SCALE GENOMIC DNA]</scope>
    <source>
        <strain evidence="1 2">R-45370</strain>
    </source>
</reference>
<name>A0A177NHP0_9GAMM</name>
<comment type="caution">
    <text evidence="1">The sequence shown here is derived from an EMBL/GenBank/DDBJ whole genome shotgun (WGS) entry which is preliminary data.</text>
</comment>
<dbReference type="STRING" id="980561.A1359_06025"/>
<dbReference type="Proteomes" id="UP000078476">
    <property type="component" value="Unassembled WGS sequence"/>
</dbReference>
<proteinExistence type="predicted"/>
<dbReference type="Gene3D" id="3.90.70.10">
    <property type="entry name" value="Cysteine proteinases"/>
    <property type="match status" value="1"/>
</dbReference>
<evidence type="ECO:0008006" key="3">
    <source>
        <dbReference type="Google" id="ProtNLM"/>
    </source>
</evidence>
<evidence type="ECO:0000313" key="1">
    <source>
        <dbReference type="EMBL" id="OAI17375.1"/>
    </source>
</evidence>
<accession>A0A177NHP0</accession>
<dbReference type="EMBL" id="LUUI01000088">
    <property type="protein sequence ID" value="OAI17375.1"/>
    <property type="molecule type" value="Genomic_DNA"/>
</dbReference>
<keyword evidence="2" id="KW-1185">Reference proteome</keyword>
<evidence type="ECO:0000313" key="2">
    <source>
        <dbReference type="Proteomes" id="UP000078476"/>
    </source>
</evidence>
<dbReference type="RefSeq" id="WP_066979975.1">
    <property type="nucleotide sequence ID" value="NZ_LUUI01000088.1"/>
</dbReference>
<protein>
    <recommendedName>
        <fullName evidence="3">Peptidase C39-like domain-containing protein</fullName>
    </recommendedName>
</protein>
<organism evidence="1 2">
    <name type="scientific">Methylomonas lenta</name>
    <dbReference type="NCBI Taxonomy" id="980561"/>
    <lineage>
        <taxon>Bacteria</taxon>
        <taxon>Pseudomonadati</taxon>
        <taxon>Pseudomonadota</taxon>
        <taxon>Gammaproteobacteria</taxon>
        <taxon>Methylococcales</taxon>
        <taxon>Methylococcaceae</taxon>
        <taxon>Methylomonas</taxon>
    </lineage>
</organism>
<sequence>MANFYSDSHGERWGVMMQQKKTSCGLACSAMAEVYMKSQAKANMEAVFRDISQKFPQSWKEDTGASMNNLVKVLRYRGIHCYDNYDYGAGGVWPYLYTYANDATPIIVYISWGKGNGAHATLCVYVHKSDQKCIFLDPAYGLVELSGSKLPAYIVTDNTGVAGGGIIARGTLTGPMIITKAMS</sequence>